<gene>
    <name evidence="1" type="ORF">DAMO_1107</name>
</gene>
<sequence>MSHYIHDIPGRLRVRTPVIQRNPHLAQEVYGLLAVLRGIESVTVKVVTGSIVIHYDHKVIRSREIIAALTHAGYFDPKKAITHDDYLHDACVKTGKIVWKAFFGAFVDTALEGSALSFIAILI</sequence>
<dbReference type="SUPFAM" id="SSF55008">
    <property type="entry name" value="HMA, heavy metal-associated domain"/>
    <property type="match status" value="1"/>
</dbReference>
<dbReference type="Proteomes" id="UP000006898">
    <property type="component" value="Chromosome"/>
</dbReference>
<dbReference type="KEGG" id="mox:DAMO_1107"/>
<dbReference type="Pfam" id="PF19991">
    <property type="entry name" value="HMA_2"/>
    <property type="match status" value="1"/>
</dbReference>
<evidence type="ECO:0008006" key="3">
    <source>
        <dbReference type="Google" id="ProtNLM"/>
    </source>
</evidence>
<evidence type="ECO:0000313" key="2">
    <source>
        <dbReference type="Proteomes" id="UP000006898"/>
    </source>
</evidence>
<proteinExistence type="predicted"/>
<protein>
    <recommendedName>
        <fullName evidence="3">HMA domain-containing protein</fullName>
    </recommendedName>
</protein>
<dbReference type="eggNOG" id="COG2608">
    <property type="taxonomic scope" value="Bacteria"/>
</dbReference>
<name>D5MEJ0_METO1</name>
<dbReference type="AlphaFoldDB" id="D5MEJ0"/>
<dbReference type="EMBL" id="FP565575">
    <property type="protein sequence ID" value="CBE68167.1"/>
    <property type="molecule type" value="Genomic_DNA"/>
</dbReference>
<dbReference type="GO" id="GO:0046872">
    <property type="term" value="F:metal ion binding"/>
    <property type="evidence" value="ECO:0007669"/>
    <property type="project" value="InterPro"/>
</dbReference>
<accession>D5MEJ0</accession>
<dbReference type="HOGENOM" id="CLU_157923_0_0_0"/>
<dbReference type="InterPro" id="IPR036163">
    <property type="entry name" value="HMA_dom_sf"/>
</dbReference>
<evidence type="ECO:0000313" key="1">
    <source>
        <dbReference type="EMBL" id="CBE68167.1"/>
    </source>
</evidence>
<organism evidence="1 2">
    <name type="scientific">Methylomirabilis oxygeniifera</name>
    <dbReference type="NCBI Taxonomy" id="671143"/>
    <lineage>
        <taxon>Bacteria</taxon>
        <taxon>Candidatus Methylomirabilota</taxon>
        <taxon>Candidatus Methylomirabilia</taxon>
        <taxon>Candidatus Methylomirabilales</taxon>
        <taxon>Candidatus Methylomirabilaceae</taxon>
        <taxon>Candidatus Methylomirabilis</taxon>
    </lineage>
</organism>
<reference evidence="1 2" key="1">
    <citation type="journal article" date="2010" name="Nature">
        <title>Nitrite-driven anaerobic methane oxidation by oxygenic bacteria.</title>
        <authorList>
            <person name="Ettwig K.F."/>
            <person name="Butler M.K."/>
            <person name="Le Paslier D."/>
            <person name="Pelletier E."/>
            <person name="Mangenot S."/>
            <person name="Kuypers M.M.M."/>
            <person name="Schreiber F."/>
            <person name="Dutilh B.E."/>
            <person name="Zedelius J."/>
            <person name="de Beer D."/>
            <person name="Gloerich J."/>
            <person name="Wessels H.J.C.T."/>
            <person name="van Allen T."/>
            <person name="Luesken F."/>
            <person name="Wu M."/>
            <person name="van de Pas-Schoonen K.T."/>
            <person name="Op den Camp H.J.M."/>
            <person name="Janssen-Megens E.M."/>
            <person name="Francoijs K-J."/>
            <person name="Stunnenberg H."/>
            <person name="Weissenbach J."/>
            <person name="Jetten M.S.M."/>
            <person name="Strous M."/>
        </authorList>
    </citation>
    <scope>NUCLEOTIDE SEQUENCE [LARGE SCALE GENOMIC DNA]</scope>
</reference>
<dbReference type="Gene3D" id="3.30.70.100">
    <property type="match status" value="1"/>
</dbReference>
<dbReference type="STRING" id="671143.DAMO_1107"/>